<reference evidence="2" key="1">
    <citation type="submission" date="2016-11" db="UniProtKB">
        <authorList>
            <consortium name="WormBaseParasite"/>
        </authorList>
    </citation>
    <scope>IDENTIFICATION</scope>
</reference>
<dbReference type="WBParaSite" id="BXY_1635100.1">
    <property type="protein sequence ID" value="BXY_1635100.1"/>
    <property type="gene ID" value="BXY_1635100"/>
</dbReference>
<proteinExistence type="predicted"/>
<evidence type="ECO:0000313" key="2">
    <source>
        <dbReference type="WBParaSite" id="BXY_1635100.1"/>
    </source>
</evidence>
<dbReference type="Proteomes" id="UP000095284">
    <property type="component" value="Unplaced"/>
</dbReference>
<dbReference type="AlphaFoldDB" id="A0A1I7STI1"/>
<sequence length="69" mass="7921">MPFFLLLLESNSESCSICWPVIPIPFLRTSLSQRGDSTWPEVITSFERLRKHRTPFSFDGNVTEVGYLA</sequence>
<name>A0A1I7STI1_BURXY</name>
<evidence type="ECO:0000313" key="1">
    <source>
        <dbReference type="Proteomes" id="UP000095284"/>
    </source>
</evidence>
<accession>A0A1I7STI1</accession>
<protein>
    <submittedName>
        <fullName evidence="2">Secreted protein</fullName>
    </submittedName>
</protein>
<organism evidence="1 2">
    <name type="scientific">Bursaphelenchus xylophilus</name>
    <name type="common">Pinewood nematode worm</name>
    <name type="synonym">Aphelenchoides xylophilus</name>
    <dbReference type="NCBI Taxonomy" id="6326"/>
    <lineage>
        <taxon>Eukaryota</taxon>
        <taxon>Metazoa</taxon>
        <taxon>Ecdysozoa</taxon>
        <taxon>Nematoda</taxon>
        <taxon>Chromadorea</taxon>
        <taxon>Rhabditida</taxon>
        <taxon>Tylenchina</taxon>
        <taxon>Tylenchomorpha</taxon>
        <taxon>Aphelenchoidea</taxon>
        <taxon>Aphelenchoididae</taxon>
        <taxon>Bursaphelenchus</taxon>
    </lineage>
</organism>